<dbReference type="Proteomes" id="UP000001950">
    <property type="component" value="Chromosome 2"/>
</dbReference>
<evidence type="ECO:0000256" key="1">
    <source>
        <dbReference type="SAM" id="MobiDB-lite"/>
    </source>
</evidence>
<protein>
    <submittedName>
        <fullName evidence="3">Uncharacterized protein</fullName>
    </submittedName>
</protein>
<dbReference type="KEGG" id="tan:TA14810"/>
<organism evidence="3 4">
    <name type="scientific">Theileria annulata</name>
    <dbReference type="NCBI Taxonomy" id="5874"/>
    <lineage>
        <taxon>Eukaryota</taxon>
        <taxon>Sar</taxon>
        <taxon>Alveolata</taxon>
        <taxon>Apicomplexa</taxon>
        <taxon>Aconoidasida</taxon>
        <taxon>Piroplasmida</taxon>
        <taxon>Theileriidae</taxon>
        <taxon>Theileria</taxon>
    </lineage>
</organism>
<feature type="transmembrane region" description="Helical" evidence="2">
    <location>
        <begin position="418"/>
        <end position="437"/>
    </location>
</feature>
<gene>
    <name evidence="3" type="ORF">TA14810</name>
</gene>
<dbReference type="OrthoDB" id="361339at2759"/>
<evidence type="ECO:0000313" key="3">
    <source>
        <dbReference type="EMBL" id="CAI74253.1"/>
    </source>
</evidence>
<feature type="transmembrane region" description="Helical" evidence="2">
    <location>
        <begin position="155"/>
        <end position="172"/>
    </location>
</feature>
<proteinExistence type="predicted"/>
<feature type="region of interest" description="Disordered" evidence="1">
    <location>
        <begin position="386"/>
        <end position="407"/>
    </location>
</feature>
<dbReference type="AlphaFoldDB" id="Q4UF86"/>
<keyword evidence="2" id="KW-0472">Membrane</keyword>
<dbReference type="VEuPathDB" id="PiroplasmaDB:TA14810"/>
<dbReference type="OMA" id="ANITLFM"/>
<evidence type="ECO:0000313" key="4">
    <source>
        <dbReference type="Proteomes" id="UP000001950"/>
    </source>
</evidence>
<evidence type="ECO:0000256" key="2">
    <source>
        <dbReference type="SAM" id="Phobius"/>
    </source>
</evidence>
<sequence>MLSRIRLRKTNDERERKSKESEKGGYVYRKNINDKHSIVFFFLGMAMNLNLDTSLLTERIFEVENFTNITIFLYFSVVVIVCILYMFSIKPQFWQLVAGAWVLAASRTCQVVLSMFAHGKSGRNLFLLFYSINGTYVISLYFLNESYLHFNNGGVFFSILASLLQIICGVVIGDDTSRQVRRTLIICQTAYLLETLIASVWITIVFIEHHSDEEELKKQAKIQEGGQKYEQAMKKFKYIPYYISKFFVSFFACIFRVIFHPVLIPYMMDVSNVNKLLASIVFTFSEFLGRLVTFQVDEYIDPSKKSQSMSDDLFLFRQDLHLYLLFCYQCFVCTLAVYSSWFQKYGISRNPYFVTFITMTSGLVTGYNNNRAASGSQAVLQYYSKSKDNSNTKPKEPSSDSNKITPDIASDTSNVNDIITLLSYSSFLVACLISYYIQHAIIRRKETLEFILLSHRKYMDKESVRILATKLNL</sequence>
<keyword evidence="2" id="KW-1133">Transmembrane helix</keyword>
<keyword evidence="2" id="KW-0812">Transmembrane</keyword>
<feature type="transmembrane region" description="Helical" evidence="2">
    <location>
        <begin position="184"/>
        <end position="207"/>
    </location>
</feature>
<feature type="transmembrane region" description="Helical" evidence="2">
    <location>
        <begin position="320"/>
        <end position="338"/>
    </location>
</feature>
<dbReference type="eggNOG" id="ENOG502TN54">
    <property type="taxonomic scope" value="Eukaryota"/>
</dbReference>
<dbReference type="InParanoid" id="Q4UF86"/>
<dbReference type="RefSeq" id="XP_951985.1">
    <property type="nucleotide sequence ID" value="XM_946892.1"/>
</dbReference>
<feature type="transmembrane region" description="Helical" evidence="2">
    <location>
        <begin position="69"/>
        <end position="87"/>
    </location>
</feature>
<accession>Q4UF86</accession>
<feature type="transmembrane region" description="Helical" evidence="2">
    <location>
        <begin position="242"/>
        <end position="264"/>
    </location>
</feature>
<feature type="compositionally biased region" description="Basic and acidic residues" evidence="1">
    <location>
        <begin position="386"/>
        <end position="398"/>
    </location>
</feature>
<dbReference type="EMBL" id="CR940348">
    <property type="protein sequence ID" value="CAI74253.1"/>
    <property type="molecule type" value="Genomic_DNA"/>
</dbReference>
<feature type="transmembrane region" description="Helical" evidence="2">
    <location>
        <begin position="38"/>
        <end position="57"/>
    </location>
</feature>
<name>Q4UF86_THEAN</name>
<dbReference type="GeneID" id="3862292"/>
<feature type="transmembrane region" description="Helical" evidence="2">
    <location>
        <begin position="125"/>
        <end position="143"/>
    </location>
</feature>
<reference evidence="3 4" key="1">
    <citation type="journal article" date="2005" name="Science">
        <title>Genome of the host-cell transforming parasite Theileria annulata compared with T. parva.</title>
        <authorList>
            <person name="Pain A."/>
            <person name="Renauld H."/>
            <person name="Berriman M."/>
            <person name="Murphy L."/>
            <person name="Yeats C.A."/>
            <person name="Weir W."/>
            <person name="Kerhornou A."/>
            <person name="Aslett M."/>
            <person name="Bishop R."/>
            <person name="Bouchier C."/>
            <person name="Cochet M."/>
            <person name="Coulson R.M.R."/>
            <person name="Cronin A."/>
            <person name="de Villiers E.P."/>
            <person name="Fraser A."/>
            <person name="Fosker N."/>
            <person name="Gardner M."/>
            <person name="Goble A."/>
            <person name="Griffiths-Jones S."/>
            <person name="Harris D.E."/>
            <person name="Katzer F."/>
            <person name="Larke N."/>
            <person name="Lord A."/>
            <person name="Maser P."/>
            <person name="McKellar S."/>
            <person name="Mooney P."/>
            <person name="Morton F."/>
            <person name="Nene V."/>
            <person name="O'Neil S."/>
            <person name="Price C."/>
            <person name="Quail M.A."/>
            <person name="Rabbinowitsch E."/>
            <person name="Rawlings N.D."/>
            <person name="Rutter S."/>
            <person name="Saunders D."/>
            <person name="Seeger K."/>
            <person name="Shah T."/>
            <person name="Squares R."/>
            <person name="Squares S."/>
            <person name="Tivey A."/>
            <person name="Walker A.R."/>
            <person name="Woodward J."/>
            <person name="Dobbelaere D.A.E."/>
            <person name="Langsley G."/>
            <person name="Rajandream M.A."/>
            <person name="McKeever D."/>
            <person name="Shiels B."/>
            <person name="Tait A."/>
            <person name="Barrell B.G."/>
            <person name="Hall N."/>
        </authorList>
    </citation>
    <scope>NUCLEOTIDE SEQUENCE [LARGE SCALE GENOMIC DNA]</scope>
    <source>
        <strain evidence="4">Ankara</strain>
    </source>
</reference>
<keyword evidence="4" id="KW-1185">Reference proteome</keyword>